<reference evidence="1" key="1">
    <citation type="submission" date="2023-05" db="EMBL/GenBank/DDBJ databases">
        <title>Limnohabitans sp. strain HM2-2 Genome sequencing and assembly.</title>
        <authorList>
            <person name="Jung Y."/>
        </authorList>
    </citation>
    <scope>NUCLEOTIDE SEQUENCE</scope>
    <source>
        <strain evidence="1">HM2-2</strain>
    </source>
</reference>
<evidence type="ECO:0008006" key="3">
    <source>
        <dbReference type="Google" id="ProtNLM"/>
    </source>
</evidence>
<keyword evidence="2" id="KW-1185">Reference proteome</keyword>
<dbReference type="RefSeq" id="WP_283223302.1">
    <property type="nucleotide sequence ID" value="NZ_JASGBH010000002.1"/>
</dbReference>
<gene>
    <name evidence="1" type="ORF">QLQ16_03515</name>
</gene>
<sequence length="225" mass="24950">MKSTGTPDHDAAQAIKATLSTPRIETYEAATPDDPTLSSALALYAWNAQVSAALLAPLHICEVSIRNAISEAIVAAHGPQWPWSAGFVRSLPNPLVGYSARSDLLSSRVNKTTTGQVIADLKFVFWQTMFTSRFDARLWTHHLRQALPYADAKKTTAQTRALVYSELEQIRKLRNRIAHHEPIFQRNLATDFQKIHDLIAARCPITAAWMLQNQGAQALILNKPA</sequence>
<organism evidence="1 2">
    <name type="scientific">Limnohabitans lacus</name>
    <dbReference type="NCBI Taxonomy" id="3045173"/>
    <lineage>
        <taxon>Bacteria</taxon>
        <taxon>Pseudomonadati</taxon>
        <taxon>Pseudomonadota</taxon>
        <taxon>Betaproteobacteria</taxon>
        <taxon>Burkholderiales</taxon>
        <taxon>Comamonadaceae</taxon>
        <taxon>Limnohabitans</taxon>
    </lineage>
</organism>
<proteinExistence type="predicted"/>
<accession>A0ABT6X450</accession>
<name>A0ABT6X450_9BURK</name>
<evidence type="ECO:0000313" key="1">
    <source>
        <dbReference type="EMBL" id="MDI9232898.1"/>
    </source>
</evidence>
<evidence type="ECO:0000313" key="2">
    <source>
        <dbReference type="Proteomes" id="UP001431902"/>
    </source>
</evidence>
<dbReference type="EMBL" id="JASGBH010000002">
    <property type="protein sequence ID" value="MDI9232898.1"/>
    <property type="molecule type" value="Genomic_DNA"/>
</dbReference>
<comment type="caution">
    <text evidence="1">The sequence shown here is derived from an EMBL/GenBank/DDBJ whole genome shotgun (WGS) entry which is preliminary data.</text>
</comment>
<protein>
    <recommendedName>
        <fullName evidence="3">Abi-like protein</fullName>
    </recommendedName>
</protein>
<dbReference type="Proteomes" id="UP001431902">
    <property type="component" value="Unassembled WGS sequence"/>
</dbReference>